<keyword evidence="1" id="KW-0449">Lipoprotein</keyword>
<sequence>MSCDSNTIYTEFASVDGSWNKQDTLAFDFAAPDTTEVYNMYVNLRNNEEYAYSNLYLIVALNYPDGKVDSDTLLYEMAKPNGEWLGKGFSSIKESKLWYKGYDEPFTFSQSGDYTVEVTHAMRNNGSINGVIDLKGITDVGVSVEKANQTN</sequence>
<dbReference type="NCBIfam" id="TIGR03511">
    <property type="entry name" value="GldH_lipo"/>
    <property type="match status" value="1"/>
</dbReference>
<dbReference type="EMBL" id="BRVO01000001">
    <property type="protein sequence ID" value="GLB48085.1"/>
    <property type="molecule type" value="Genomic_DNA"/>
</dbReference>
<accession>A0ABQ5MFA6</accession>
<organism evidence="1 2">
    <name type="scientific">Neptunitalea lumnitzerae</name>
    <dbReference type="NCBI Taxonomy" id="2965509"/>
    <lineage>
        <taxon>Bacteria</taxon>
        <taxon>Pseudomonadati</taxon>
        <taxon>Bacteroidota</taxon>
        <taxon>Flavobacteriia</taxon>
        <taxon>Flavobacteriales</taxon>
        <taxon>Flavobacteriaceae</taxon>
        <taxon>Neptunitalea</taxon>
    </lineage>
</organism>
<gene>
    <name evidence="1" type="primary">gldH</name>
    <name evidence="1" type="ORF">Y10_04530</name>
</gene>
<keyword evidence="2" id="KW-1185">Reference proteome</keyword>
<evidence type="ECO:0000313" key="2">
    <source>
        <dbReference type="Proteomes" id="UP001143543"/>
    </source>
</evidence>
<dbReference type="Proteomes" id="UP001143543">
    <property type="component" value="Unassembled WGS sequence"/>
</dbReference>
<protein>
    <submittedName>
        <fullName evidence="1">Gliding motility lipoprotein GldH</fullName>
    </submittedName>
</protein>
<dbReference type="InterPro" id="IPR020018">
    <property type="entry name" value="Motility-assoc_lipoprot_GldH"/>
</dbReference>
<reference evidence="1" key="1">
    <citation type="submission" date="2022-07" db="EMBL/GenBank/DDBJ databases">
        <title>Taxonomy of Novel Oxalotrophic and Methylotrophic Bacteria.</title>
        <authorList>
            <person name="Sahin N."/>
            <person name="Tani A."/>
        </authorList>
    </citation>
    <scope>NUCLEOTIDE SEQUENCE</scope>
    <source>
        <strain evidence="1">Y10</strain>
    </source>
</reference>
<comment type="caution">
    <text evidence="1">The sequence shown here is derived from an EMBL/GenBank/DDBJ whole genome shotgun (WGS) entry which is preliminary data.</text>
</comment>
<name>A0ABQ5MFA6_9FLAO</name>
<evidence type="ECO:0000313" key="1">
    <source>
        <dbReference type="EMBL" id="GLB48085.1"/>
    </source>
</evidence>
<dbReference type="Pfam" id="PF14109">
    <property type="entry name" value="GldH_lipo"/>
    <property type="match status" value="1"/>
</dbReference>
<proteinExistence type="predicted"/>